<comment type="caution">
    <text evidence="2">The sequence shown here is derived from an EMBL/GenBank/DDBJ whole genome shotgun (WGS) entry which is preliminary data.</text>
</comment>
<evidence type="ECO:0000313" key="3">
    <source>
        <dbReference type="Proteomes" id="UP001152607"/>
    </source>
</evidence>
<sequence>MSYWVLFFFADEDGKVTTGDGGSSPAYFGLTSEWPMGTDSAGRYSSKGEPPQNNPPLYRYRRLRGA</sequence>
<reference evidence="2" key="1">
    <citation type="submission" date="2023-01" db="EMBL/GenBank/DDBJ databases">
        <authorList>
            <person name="Van Ghelder C."/>
            <person name="Rancurel C."/>
        </authorList>
    </citation>
    <scope>NUCLEOTIDE SEQUENCE</scope>
    <source>
        <strain evidence="2">CNCM I-4278</strain>
    </source>
</reference>
<dbReference type="Proteomes" id="UP001152607">
    <property type="component" value="Unassembled WGS sequence"/>
</dbReference>
<keyword evidence="3" id="KW-1185">Reference proteome</keyword>
<dbReference type="AlphaFoldDB" id="A0A9W4UJ04"/>
<dbReference type="EMBL" id="CAOQHR010000007">
    <property type="protein sequence ID" value="CAI6337493.1"/>
    <property type="molecule type" value="Genomic_DNA"/>
</dbReference>
<feature type="region of interest" description="Disordered" evidence="1">
    <location>
        <begin position="39"/>
        <end position="66"/>
    </location>
</feature>
<evidence type="ECO:0000256" key="1">
    <source>
        <dbReference type="SAM" id="MobiDB-lite"/>
    </source>
</evidence>
<evidence type="ECO:0000313" key="2">
    <source>
        <dbReference type="EMBL" id="CAI6337493.1"/>
    </source>
</evidence>
<accession>A0A9W4UJ04</accession>
<proteinExistence type="predicted"/>
<name>A0A9W4UJ04_9PLEO</name>
<gene>
    <name evidence="2" type="ORF">PDIGIT_LOCUS10605</name>
</gene>
<protein>
    <submittedName>
        <fullName evidence="2">Uncharacterized protein</fullName>
    </submittedName>
</protein>
<organism evidence="2 3">
    <name type="scientific">Periconia digitata</name>
    <dbReference type="NCBI Taxonomy" id="1303443"/>
    <lineage>
        <taxon>Eukaryota</taxon>
        <taxon>Fungi</taxon>
        <taxon>Dikarya</taxon>
        <taxon>Ascomycota</taxon>
        <taxon>Pezizomycotina</taxon>
        <taxon>Dothideomycetes</taxon>
        <taxon>Pleosporomycetidae</taxon>
        <taxon>Pleosporales</taxon>
        <taxon>Massarineae</taxon>
        <taxon>Periconiaceae</taxon>
        <taxon>Periconia</taxon>
    </lineage>
</organism>